<name>A0A167PXY5_PHYB8</name>
<accession>A0A167PXY5</accession>
<dbReference type="InParanoid" id="A0A167PXY5"/>
<gene>
    <name evidence="1" type="ORF">PHYBLDRAFT_163837</name>
</gene>
<organism evidence="1 2">
    <name type="scientific">Phycomyces blakesleeanus (strain ATCC 8743b / DSM 1359 / FGSC 10004 / NBRC 33097 / NRRL 1555)</name>
    <dbReference type="NCBI Taxonomy" id="763407"/>
    <lineage>
        <taxon>Eukaryota</taxon>
        <taxon>Fungi</taxon>
        <taxon>Fungi incertae sedis</taxon>
        <taxon>Mucoromycota</taxon>
        <taxon>Mucoromycotina</taxon>
        <taxon>Mucoromycetes</taxon>
        <taxon>Mucorales</taxon>
        <taxon>Phycomycetaceae</taxon>
        <taxon>Phycomyces</taxon>
    </lineage>
</organism>
<proteinExistence type="predicted"/>
<dbReference type="AlphaFoldDB" id="A0A167PXY5"/>
<evidence type="ECO:0000313" key="2">
    <source>
        <dbReference type="Proteomes" id="UP000077315"/>
    </source>
</evidence>
<evidence type="ECO:0000313" key="1">
    <source>
        <dbReference type="EMBL" id="OAD78746.1"/>
    </source>
</evidence>
<protein>
    <submittedName>
        <fullName evidence="1">Uncharacterized protein</fullName>
    </submittedName>
</protein>
<keyword evidence="2" id="KW-1185">Reference proteome</keyword>
<dbReference type="GeneID" id="28995785"/>
<dbReference type="Proteomes" id="UP000077315">
    <property type="component" value="Unassembled WGS sequence"/>
</dbReference>
<sequence>MPLCVCVCLCVCICICIWVFTCISVVHIICRLFIVIDPVILSSRFNTVNVPDCIWSCPEPKACYTSRKKRKSSEYSKISKISKKNNSHMLSFYILCKYNLVIYSQSWSVQTVQTVQFSEVQSSLVSHLINQSINQLIS</sequence>
<dbReference type="EMBL" id="KV440973">
    <property type="protein sequence ID" value="OAD78746.1"/>
    <property type="molecule type" value="Genomic_DNA"/>
</dbReference>
<dbReference type="RefSeq" id="XP_018296786.1">
    <property type="nucleotide sequence ID" value="XM_018434879.1"/>
</dbReference>
<reference evidence="2" key="1">
    <citation type="submission" date="2015-06" db="EMBL/GenBank/DDBJ databases">
        <title>Expansion of signal transduction pathways in fungi by whole-genome duplication.</title>
        <authorList>
            <consortium name="DOE Joint Genome Institute"/>
            <person name="Corrochano L.M."/>
            <person name="Kuo A."/>
            <person name="Marcet-Houben M."/>
            <person name="Polaino S."/>
            <person name="Salamov A."/>
            <person name="Villalobos J.M."/>
            <person name="Alvarez M.I."/>
            <person name="Avalos J."/>
            <person name="Benito E.P."/>
            <person name="Benoit I."/>
            <person name="Burger G."/>
            <person name="Camino L.P."/>
            <person name="Canovas D."/>
            <person name="Cerda-Olmedo E."/>
            <person name="Cheng J.-F."/>
            <person name="Dominguez A."/>
            <person name="Elias M."/>
            <person name="Eslava A.P."/>
            <person name="Glaser F."/>
            <person name="Grimwood J."/>
            <person name="Gutierrez G."/>
            <person name="Heitman J."/>
            <person name="Henrissat B."/>
            <person name="Iturriaga E.A."/>
            <person name="Lang B.F."/>
            <person name="Lavin J.L."/>
            <person name="Lee S."/>
            <person name="Li W."/>
            <person name="Lindquist E."/>
            <person name="Lopez-Garcia S."/>
            <person name="Luque E.M."/>
            <person name="Marcos A.T."/>
            <person name="Martin J."/>
            <person name="McCluskey K."/>
            <person name="Medina H.R."/>
            <person name="Miralles-Duran A."/>
            <person name="Miyazaki A."/>
            <person name="Munoz-Torres E."/>
            <person name="Oguiza J.A."/>
            <person name="Ohm R."/>
            <person name="Olmedo M."/>
            <person name="Orejas M."/>
            <person name="Ortiz-Castellanos L."/>
            <person name="Pisabarro A.G."/>
            <person name="Rodriguez-Romero J."/>
            <person name="Ruiz-Herrera J."/>
            <person name="Ruiz-Vazquez R."/>
            <person name="Sanz C."/>
            <person name="Schackwitz W."/>
            <person name="Schmutz J."/>
            <person name="Shahriari M."/>
            <person name="Shelest E."/>
            <person name="Silva-Franco F."/>
            <person name="Soanes D."/>
            <person name="Syed K."/>
            <person name="Tagua V.G."/>
            <person name="Talbot N.J."/>
            <person name="Thon M."/>
            <person name="De vries R.P."/>
            <person name="Wiebenga A."/>
            <person name="Yadav J.S."/>
            <person name="Braun E.L."/>
            <person name="Baker S."/>
            <person name="Garre V."/>
            <person name="Horwitz B."/>
            <person name="Torres-Martinez S."/>
            <person name="Idnurm A."/>
            <person name="Herrera-Estrella A."/>
            <person name="Gabaldon T."/>
            <person name="Grigoriev I.V."/>
        </authorList>
    </citation>
    <scope>NUCLEOTIDE SEQUENCE [LARGE SCALE GENOMIC DNA]</scope>
    <source>
        <strain evidence="2">NRRL 1555(-)</strain>
    </source>
</reference>
<dbReference type="VEuPathDB" id="FungiDB:PHYBLDRAFT_163837"/>